<evidence type="ECO:0000313" key="3">
    <source>
        <dbReference type="Proteomes" id="UP001280629"/>
    </source>
</evidence>
<evidence type="ECO:0000313" key="2">
    <source>
        <dbReference type="EMBL" id="MDW0111527.1"/>
    </source>
</evidence>
<accession>A0ABU4G556</accession>
<evidence type="ECO:0000259" key="1">
    <source>
        <dbReference type="Pfam" id="PF20037"/>
    </source>
</evidence>
<proteinExistence type="predicted"/>
<protein>
    <submittedName>
        <fullName evidence="2">DUF6440 family protein</fullName>
    </submittedName>
</protein>
<feature type="domain" description="DUF6440" evidence="1">
    <location>
        <begin position="8"/>
        <end position="57"/>
    </location>
</feature>
<sequence length="63" mass="7207">MKEREKRRFETIHQEGKLSVVKILVDTVTGVHYLYSWDGYSGGMTALLDENGDVVVDKHVIQD</sequence>
<name>A0ABU4G556_9BACL</name>
<dbReference type="Pfam" id="PF20037">
    <property type="entry name" value="DUF6440"/>
    <property type="match status" value="1"/>
</dbReference>
<comment type="caution">
    <text evidence="2">The sequence shown here is derived from an EMBL/GenBank/DDBJ whole genome shotgun (WGS) entry which is preliminary data.</text>
</comment>
<dbReference type="InterPro" id="IPR045515">
    <property type="entry name" value="DUF6440"/>
</dbReference>
<dbReference type="Proteomes" id="UP001280629">
    <property type="component" value="Unassembled WGS sequence"/>
</dbReference>
<dbReference type="RefSeq" id="WP_317937194.1">
    <property type="nucleotide sequence ID" value="NZ_JAUBDH010000018.1"/>
</dbReference>
<organism evidence="2 3">
    <name type="scientific">Sporosarcina aquimarina</name>
    <dbReference type="NCBI Taxonomy" id="114975"/>
    <lineage>
        <taxon>Bacteria</taxon>
        <taxon>Bacillati</taxon>
        <taxon>Bacillota</taxon>
        <taxon>Bacilli</taxon>
        <taxon>Bacillales</taxon>
        <taxon>Caryophanaceae</taxon>
        <taxon>Sporosarcina</taxon>
    </lineage>
</organism>
<gene>
    <name evidence="2" type="ORF">QT716_16015</name>
</gene>
<reference evidence="2 3" key="1">
    <citation type="submission" date="2023-06" db="EMBL/GenBank/DDBJ databases">
        <title>Sporosarcina sp. nov., isolated from Korean traditional fermented seafood 'Jeotgal'.</title>
        <authorList>
            <person name="Yang A.-I."/>
            <person name="Shin N.-R."/>
        </authorList>
    </citation>
    <scope>NUCLEOTIDE SEQUENCE [LARGE SCALE GENOMIC DNA]</scope>
    <source>
        <strain evidence="2 3">KCTC3840</strain>
    </source>
</reference>
<dbReference type="EMBL" id="JAUBDH010000018">
    <property type="protein sequence ID" value="MDW0111527.1"/>
    <property type="molecule type" value="Genomic_DNA"/>
</dbReference>
<keyword evidence="3" id="KW-1185">Reference proteome</keyword>